<evidence type="ECO:0000256" key="5">
    <source>
        <dbReference type="ARBA" id="ARBA00023054"/>
    </source>
</evidence>
<comment type="similarity">
    <text evidence="6">Belongs to the TRAFAC class myosin-kinesin ATPase superfamily. Kinesin family.</text>
</comment>
<dbReference type="GO" id="GO:0003777">
    <property type="term" value="F:microtubule motor activity"/>
    <property type="evidence" value="ECO:0007669"/>
    <property type="project" value="InterPro"/>
</dbReference>
<dbReference type="Pfam" id="PF00225">
    <property type="entry name" value="Kinesin"/>
    <property type="match status" value="1"/>
</dbReference>
<dbReference type="GO" id="GO:0005737">
    <property type="term" value="C:cytoplasm"/>
    <property type="evidence" value="ECO:0007669"/>
    <property type="project" value="UniProtKB-SubCell"/>
</dbReference>
<keyword evidence="3 6" id="KW-0547">Nucleotide-binding</keyword>
<dbReference type="GO" id="GO:0007052">
    <property type="term" value="P:mitotic spindle organization"/>
    <property type="evidence" value="ECO:0007669"/>
    <property type="project" value="TreeGrafter"/>
</dbReference>
<dbReference type="GO" id="GO:0051231">
    <property type="term" value="P:spindle elongation"/>
    <property type="evidence" value="ECO:0007669"/>
    <property type="project" value="TreeGrafter"/>
</dbReference>
<gene>
    <name evidence="8" type="ORF">AaE_014403</name>
</gene>
<dbReference type="GO" id="GO:0008017">
    <property type="term" value="F:microtubule binding"/>
    <property type="evidence" value="ECO:0007669"/>
    <property type="project" value="InterPro"/>
</dbReference>
<feature type="binding site" evidence="6">
    <location>
        <begin position="110"/>
        <end position="117"/>
    </location>
    <ligand>
        <name>ATP</name>
        <dbReference type="ChEBI" id="CHEBI:30616"/>
    </ligand>
</feature>
<dbReference type="InterPro" id="IPR001752">
    <property type="entry name" value="Kinesin_motor_dom"/>
</dbReference>
<evidence type="ECO:0000313" key="9">
    <source>
        <dbReference type="Proteomes" id="UP000469452"/>
    </source>
</evidence>
<sequence length="201" mass="21867">MGDKRAAVSSDATPPPECVRVVVRVRPSNERERKLQAADESVVAIRPATDPADLPTRLDVKCGQPSVVDSSFNYDAIFGTNASQHDVYGYMQSSVEQVVQGFNCTIFAYGQTGTGKTHTMMGPDSSLRQGDMSQWGVIPRAVDGLFQELKAVGGCGAGAFVHCSYMQIYNNQVFDLLQSSSMKDQPPLQVREMIKVQCPPT</sequence>
<dbReference type="InterPro" id="IPR027417">
    <property type="entry name" value="P-loop_NTPase"/>
</dbReference>
<dbReference type="VEuPathDB" id="FungiDB:H257_09592"/>
<evidence type="ECO:0000256" key="1">
    <source>
        <dbReference type="ARBA" id="ARBA00004496"/>
    </source>
</evidence>
<comment type="subcellular location">
    <subcellularLocation>
        <location evidence="1">Cytoplasm</location>
    </subcellularLocation>
</comment>
<comment type="caution">
    <text evidence="8">The sequence shown here is derived from an EMBL/GenBank/DDBJ whole genome shotgun (WGS) entry which is preliminary data.</text>
</comment>
<dbReference type="GO" id="GO:0005524">
    <property type="term" value="F:ATP binding"/>
    <property type="evidence" value="ECO:0007669"/>
    <property type="project" value="UniProtKB-UniRule"/>
</dbReference>
<evidence type="ECO:0000256" key="3">
    <source>
        <dbReference type="ARBA" id="ARBA00022741"/>
    </source>
</evidence>
<dbReference type="Gene3D" id="3.40.850.10">
    <property type="entry name" value="Kinesin motor domain"/>
    <property type="match status" value="1"/>
</dbReference>
<dbReference type="Proteomes" id="UP000469452">
    <property type="component" value="Unassembled WGS sequence"/>
</dbReference>
<evidence type="ECO:0000256" key="4">
    <source>
        <dbReference type="ARBA" id="ARBA00022840"/>
    </source>
</evidence>
<dbReference type="PANTHER" id="PTHR47969:SF15">
    <property type="entry name" value="CHROMOSOME-ASSOCIATED KINESIN KIF4A-RELATED"/>
    <property type="match status" value="1"/>
</dbReference>
<reference evidence="8 9" key="1">
    <citation type="submission" date="2019-06" db="EMBL/GenBank/DDBJ databases">
        <title>Genomics analysis of Aphanomyces spp. identifies a new class of oomycete effector associated with host adaptation.</title>
        <authorList>
            <person name="Gaulin E."/>
        </authorList>
    </citation>
    <scope>NUCLEOTIDE SEQUENCE [LARGE SCALE GENOMIC DNA]</scope>
    <source>
        <strain evidence="8 9">E</strain>
    </source>
</reference>
<evidence type="ECO:0000259" key="7">
    <source>
        <dbReference type="PROSITE" id="PS50067"/>
    </source>
</evidence>
<keyword evidence="6" id="KW-0505">Motor protein</keyword>
<dbReference type="PANTHER" id="PTHR47969">
    <property type="entry name" value="CHROMOSOME-ASSOCIATED KINESIN KIF4A-RELATED"/>
    <property type="match status" value="1"/>
</dbReference>
<dbReference type="EMBL" id="VJMI01020029">
    <property type="protein sequence ID" value="KAF0705698.1"/>
    <property type="molecule type" value="Genomic_DNA"/>
</dbReference>
<dbReference type="SUPFAM" id="SSF52540">
    <property type="entry name" value="P-loop containing nucleoside triphosphate hydrolases"/>
    <property type="match status" value="1"/>
</dbReference>
<organism evidence="8 9">
    <name type="scientific">Aphanomyces astaci</name>
    <name type="common">Crayfish plague agent</name>
    <dbReference type="NCBI Taxonomy" id="112090"/>
    <lineage>
        <taxon>Eukaryota</taxon>
        <taxon>Sar</taxon>
        <taxon>Stramenopiles</taxon>
        <taxon>Oomycota</taxon>
        <taxon>Saprolegniomycetes</taxon>
        <taxon>Saprolegniales</taxon>
        <taxon>Verrucalvaceae</taxon>
        <taxon>Aphanomyces</taxon>
    </lineage>
</organism>
<evidence type="ECO:0000256" key="2">
    <source>
        <dbReference type="ARBA" id="ARBA00022490"/>
    </source>
</evidence>
<dbReference type="InterPro" id="IPR027640">
    <property type="entry name" value="Kinesin-like_fam"/>
</dbReference>
<dbReference type="InterPro" id="IPR036961">
    <property type="entry name" value="Kinesin_motor_dom_sf"/>
</dbReference>
<dbReference type="AlphaFoldDB" id="A0A6A4ZE80"/>
<name>A0A6A4ZE80_APHAT</name>
<accession>A0A6A4ZE80</accession>
<dbReference type="SMART" id="SM00129">
    <property type="entry name" value="KISc"/>
    <property type="match status" value="1"/>
</dbReference>
<keyword evidence="4 6" id="KW-0067">ATP-binding</keyword>
<evidence type="ECO:0000313" key="8">
    <source>
        <dbReference type="EMBL" id="KAF0705698.1"/>
    </source>
</evidence>
<protein>
    <recommendedName>
        <fullName evidence="7">Kinesin motor domain-containing protein</fullName>
    </recommendedName>
</protein>
<dbReference type="PROSITE" id="PS50067">
    <property type="entry name" value="KINESIN_MOTOR_2"/>
    <property type="match status" value="1"/>
</dbReference>
<dbReference type="GO" id="GO:0007018">
    <property type="term" value="P:microtubule-based movement"/>
    <property type="evidence" value="ECO:0007669"/>
    <property type="project" value="InterPro"/>
</dbReference>
<dbReference type="GO" id="GO:0005875">
    <property type="term" value="C:microtubule associated complex"/>
    <property type="evidence" value="ECO:0007669"/>
    <property type="project" value="TreeGrafter"/>
</dbReference>
<evidence type="ECO:0000256" key="6">
    <source>
        <dbReference type="PROSITE-ProRule" id="PRU00283"/>
    </source>
</evidence>
<proteinExistence type="inferred from homology"/>
<keyword evidence="5" id="KW-0175">Coiled coil</keyword>
<feature type="domain" description="Kinesin motor" evidence="7">
    <location>
        <begin position="18"/>
        <end position="201"/>
    </location>
</feature>
<keyword evidence="2" id="KW-0963">Cytoplasm</keyword>